<feature type="transmembrane region" description="Helical" evidence="2">
    <location>
        <begin position="344"/>
        <end position="363"/>
    </location>
</feature>
<keyword evidence="2" id="KW-0812">Transmembrane</keyword>
<dbReference type="Gene3D" id="1.20.1070.10">
    <property type="entry name" value="Rhodopsin 7-helix transmembrane proteins"/>
    <property type="match status" value="1"/>
</dbReference>
<dbReference type="PANTHER" id="PTHR31787">
    <property type="entry name" value="G-PROTEIN-COUPLED RECEPTOR GPCR FAMILY PROTEIN"/>
    <property type="match status" value="1"/>
</dbReference>
<feature type="compositionally biased region" description="Polar residues" evidence="1">
    <location>
        <begin position="458"/>
        <end position="467"/>
    </location>
</feature>
<dbReference type="STRING" id="64571.A0A1Y2G5R1"/>
<feature type="transmembrane region" description="Helical" evidence="2">
    <location>
        <begin position="126"/>
        <end position="146"/>
    </location>
</feature>
<feature type="transmembrane region" description="Helical" evidence="2">
    <location>
        <begin position="413"/>
        <end position="435"/>
    </location>
</feature>
<feature type="transmembrane region" description="Helical" evidence="2">
    <location>
        <begin position="280"/>
        <end position="300"/>
    </location>
</feature>
<feature type="compositionally biased region" description="Polar residues" evidence="1">
    <location>
        <begin position="728"/>
        <end position="745"/>
    </location>
</feature>
<dbReference type="InterPro" id="IPR050949">
    <property type="entry name" value="GPCR_Fz/Smo-like"/>
</dbReference>
<evidence type="ECO:0000256" key="1">
    <source>
        <dbReference type="SAM" id="MobiDB-lite"/>
    </source>
</evidence>
<protein>
    <recommendedName>
        <fullName evidence="6">G-protein coupled receptors family 2 profile 2 domain-containing protein</fullName>
    </recommendedName>
</protein>
<feature type="compositionally biased region" description="Low complexity" evidence="1">
    <location>
        <begin position="60"/>
        <end position="76"/>
    </location>
</feature>
<feature type="chain" id="PRO_5012192348" description="G-protein coupled receptors family 2 profile 2 domain-containing protein" evidence="3">
    <location>
        <begin position="26"/>
        <end position="792"/>
    </location>
</feature>
<feature type="compositionally biased region" description="Polar residues" evidence="1">
    <location>
        <begin position="661"/>
        <end position="672"/>
    </location>
</feature>
<evidence type="ECO:0000256" key="3">
    <source>
        <dbReference type="SAM" id="SignalP"/>
    </source>
</evidence>
<keyword evidence="2" id="KW-0472">Membrane</keyword>
<dbReference type="PANTHER" id="PTHR31787:SF15">
    <property type="entry name" value="FRIZZLED AND SMOOTHENED-LIKE PROTEIN P-RELATED"/>
    <property type="match status" value="1"/>
</dbReference>
<reference evidence="4 5" key="1">
    <citation type="submission" date="2016-07" db="EMBL/GenBank/DDBJ databases">
        <title>Pervasive Adenine N6-methylation of Active Genes in Fungi.</title>
        <authorList>
            <consortium name="DOE Joint Genome Institute"/>
            <person name="Mondo S.J."/>
            <person name="Dannebaum R.O."/>
            <person name="Kuo R.C."/>
            <person name="Labutti K."/>
            <person name="Haridas S."/>
            <person name="Kuo A."/>
            <person name="Salamov A."/>
            <person name="Ahrendt S.R."/>
            <person name="Lipzen A."/>
            <person name="Sullivan W."/>
            <person name="Andreopoulos W.B."/>
            <person name="Clum A."/>
            <person name="Lindquist E."/>
            <person name="Daum C."/>
            <person name="Ramamoorthy G.K."/>
            <person name="Gryganskyi A."/>
            <person name="Culley D."/>
            <person name="Magnuson J.K."/>
            <person name="James T.Y."/>
            <person name="O'Malley M.A."/>
            <person name="Stajich J.E."/>
            <person name="Spatafora J.W."/>
            <person name="Visel A."/>
            <person name="Grigoriev I.V."/>
        </authorList>
    </citation>
    <scope>NUCLEOTIDE SEQUENCE [LARGE SCALE GENOMIC DNA]</scope>
    <source>
        <strain evidence="4 5">NRRL 3116</strain>
    </source>
</reference>
<sequence length="792" mass="86644">MVRLLKSLTAGSILALAILLSATAAAPDTSTAGKPTAANPTSVSTKAAVVPSATTHFSLPTGTPTGTNNPPAGAGNQTMSRCPGPLIPNTMMLDIATCMGPCCIKCPAIESFYEPNTVENVLHAAYITRQVSLVFAVFMAISYLVLPGKRSQPHISVLFLTISLSLWYAAFDVMPGVSNACINDFEQSTAKNSRMCGIQGVLIIYLTQTCALWCSLLIYKLHMLAVWRSNWIDAYYGWFTGLCWTLPLAFAIPVAVKNLAEYPGIGFSCLVSTANLNTYLFYPTAVYIYPAMLCHIVTVGKMIHLAMMSSKIDPGLSQLSSDARMRITSTMQAKRLLRGQWRPALMLCTTMVSLTVFWLFYFVDAHRLSGLSRETPWLREWIRCIFLNGSQSRSSDETQTICARAAAHNLPSIPWFTAAELVLAIIGIVVAVVFITKAEFWEEWAYLLNNLIRRGKTGNNTASSRGTSPDMDAKNSSRAYMNHPPADDNEHPTISRMDNKVPAVHASEIFRNRGDKAELNEGPNSQWYDMDDLLDKEYDDHGNRTLQRSMSYGSQTGMAIHSGPNPVSEPPRYNSNMSSGDLLYRPPVHEAIPTHWSPSTPSRAYMTPNEGERYIEQPVLPTPVPRTPKLSSSEAVLQPPPPSSPMFKQGGSLSPMPPRSPTQTYTSSRAQLTESVPIVGVATRGVPSQAYQQQQQSSYPPSPSSQKTRAKVYSSNESSEQIMVASRTGVSSKSNPNMHINTVAANNDMAVQSDPRARSPLPPSVPTKNPHRQPLHSGQLSPSIRSPSSPTY</sequence>
<feature type="signal peptide" evidence="3">
    <location>
        <begin position="1"/>
        <end position="25"/>
    </location>
</feature>
<dbReference type="OrthoDB" id="26203at2759"/>
<dbReference type="InParanoid" id="A0A1Y2G5R1"/>
<organism evidence="4 5">
    <name type="scientific">Lobosporangium transversale</name>
    <dbReference type="NCBI Taxonomy" id="64571"/>
    <lineage>
        <taxon>Eukaryota</taxon>
        <taxon>Fungi</taxon>
        <taxon>Fungi incertae sedis</taxon>
        <taxon>Mucoromycota</taxon>
        <taxon>Mortierellomycotina</taxon>
        <taxon>Mortierellomycetes</taxon>
        <taxon>Mortierellales</taxon>
        <taxon>Mortierellaceae</taxon>
        <taxon>Lobosporangium</taxon>
    </lineage>
</organism>
<evidence type="ECO:0000313" key="5">
    <source>
        <dbReference type="Proteomes" id="UP000193648"/>
    </source>
</evidence>
<feature type="transmembrane region" description="Helical" evidence="2">
    <location>
        <begin position="153"/>
        <end position="170"/>
    </location>
</feature>
<keyword evidence="5" id="KW-1185">Reference proteome</keyword>
<dbReference type="AlphaFoldDB" id="A0A1Y2G5R1"/>
<gene>
    <name evidence="4" type="ORF">BCR41DRAFT_365016</name>
</gene>
<accession>A0A1Y2G5R1</accession>
<feature type="region of interest" description="Disordered" evidence="1">
    <location>
        <begin position="615"/>
        <end position="672"/>
    </location>
</feature>
<dbReference type="EMBL" id="MCFF01000080">
    <property type="protein sequence ID" value="ORY95992.1"/>
    <property type="molecule type" value="Genomic_DNA"/>
</dbReference>
<feature type="region of interest" description="Disordered" evidence="1">
    <location>
        <begin position="686"/>
        <end position="792"/>
    </location>
</feature>
<keyword evidence="3" id="KW-0732">Signal</keyword>
<keyword evidence="2" id="KW-1133">Transmembrane helix</keyword>
<feature type="region of interest" description="Disordered" evidence="1">
    <location>
        <begin position="56"/>
        <end position="79"/>
    </location>
</feature>
<feature type="region of interest" description="Disordered" evidence="1">
    <location>
        <begin position="458"/>
        <end position="495"/>
    </location>
</feature>
<feature type="compositionally biased region" description="Low complexity" evidence="1">
    <location>
        <begin position="687"/>
        <end position="699"/>
    </location>
</feature>
<proteinExistence type="predicted"/>
<feature type="compositionally biased region" description="Basic and acidic residues" evidence="1">
    <location>
        <begin position="485"/>
        <end position="495"/>
    </location>
</feature>
<dbReference type="Proteomes" id="UP000193648">
    <property type="component" value="Unassembled WGS sequence"/>
</dbReference>
<evidence type="ECO:0000313" key="4">
    <source>
        <dbReference type="EMBL" id="ORY95992.1"/>
    </source>
</evidence>
<feature type="transmembrane region" description="Helical" evidence="2">
    <location>
        <begin position="202"/>
        <end position="222"/>
    </location>
</feature>
<evidence type="ECO:0008006" key="6">
    <source>
        <dbReference type="Google" id="ProtNLM"/>
    </source>
</evidence>
<feature type="transmembrane region" description="Helical" evidence="2">
    <location>
        <begin position="234"/>
        <end position="256"/>
    </location>
</feature>
<evidence type="ECO:0000256" key="2">
    <source>
        <dbReference type="SAM" id="Phobius"/>
    </source>
</evidence>
<dbReference type="RefSeq" id="XP_021875429.1">
    <property type="nucleotide sequence ID" value="XM_022026099.1"/>
</dbReference>
<comment type="caution">
    <text evidence="4">The sequence shown here is derived from an EMBL/GenBank/DDBJ whole genome shotgun (WGS) entry which is preliminary data.</text>
</comment>
<name>A0A1Y2G5R1_9FUNG</name>
<feature type="compositionally biased region" description="Polar residues" evidence="1">
    <location>
        <begin position="776"/>
        <end position="792"/>
    </location>
</feature>
<dbReference type="GeneID" id="33567942"/>